<keyword evidence="2" id="KW-1185">Reference proteome</keyword>
<dbReference type="AlphaFoldDB" id="A0A4Y2R1V6"/>
<dbReference type="EMBL" id="BGPR01015537">
    <property type="protein sequence ID" value="GBN69674.1"/>
    <property type="molecule type" value="Genomic_DNA"/>
</dbReference>
<evidence type="ECO:0000313" key="2">
    <source>
        <dbReference type="Proteomes" id="UP000499080"/>
    </source>
</evidence>
<reference evidence="1 2" key="1">
    <citation type="journal article" date="2019" name="Sci. Rep.">
        <title>Orb-weaving spider Araneus ventricosus genome elucidates the spidroin gene catalogue.</title>
        <authorList>
            <person name="Kono N."/>
            <person name="Nakamura H."/>
            <person name="Ohtoshi R."/>
            <person name="Moran D.A.P."/>
            <person name="Shinohara A."/>
            <person name="Yoshida Y."/>
            <person name="Fujiwara M."/>
            <person name="Mori M."/>
            <person name="Tomita M."/>
            <person name="Arakawa K."/>
        </authorList>
    </citation>
    <scope>NUCLEOTIDE SEQUENCE [LARGE SCALE GENOMIC DNA]</scope>
</reference>
<name>A0A4Y2R1V6_ARAVE</name>
<evidence type="ECO:0000313" key="1">
    <source>
        <dbReference type="EMBL" id="GBN69674.1"/>
    </source>
</evidence>
<gene>
    <name evidence="1" type="ORF">AVEN_194127_1</name>
</gene>
<accession>A0A4Y2R1V6</accession>
<protein>
    <submittedName>
        <fullName evidence="1">Uncharacterized protein</fullName>
    </submittedName>
</protein>
<proteinExistence type="predicted"/>
<comment type="caution">
    <text evidence="1">The sequence shown here is derived from an EMBL/GenBank/DDBJ whole genome shotgun (WGS) entry which is preliminary data.</text>
</comment>
<sequence length="135" mass="15118">TVWIRNQLFRIWARQNAAPHAPVADTVQKLNQLDGHGTICGENAACPWLSDTIATANPDGHGTIWVNRTGATMPWQYSIITAAEPVSKWTWNYLGRQRRLTMSPDAITATEPVGWTWDTYLGRQTPPCAPCQYSH</sequence>
<organism evidence="1 2">
    <name type="scientific">Araneus ventricosus</name>
    <name type="common">Orbweaver spider</name>
    <name type="synonym">Epeira ventricosa</name>
    <dbReference type="NCBI Taxonomy" id="182803"/>
    <lineage>
        <taxon>Eukaryota</taxon>
        <taxon>Metazoa</taxon>
        <taxon>Ecdysozoa</taxon>
        <taxon>Arthropoda</taxon>
        <taxon>Chelicerata</taxon>
        <taxon>Arachnida</taxon>
        <taxon>Araneae</taxon>
        <taxon>Araneomorphae</taxon>
        <taxon>Entelegynae</taxon>
        <taxon>Araneoidea</taxon>
        <taxon>Araneidae</taxon>
        <taxon>Araneus</taxon>
    </lineage>
</organism>
<dbReference type="Proteomes" id="UP000499080">
    <property type="component" value="Unassembled WGS sequence"/>
</dbReference>
<feature type="non-terminal residue" evidence="1">
    <location>
        <position position="1"/>
    </location>
</feature>